<dbReference type="GO" id="GO:0020037">
    <property type="term" value="F:heme binding"/>
    <property type="evidence" value="ECO:0007669"/>
    <property type="project" value="InterPro"/>
</dbReference>
<evidence type="ECO:0000313" key="7">
    <source>
        <dbReference type="Proteomes" id="UP000240883"/>
    </source>
</evidence>
<keyword evidence="3 4" id="KW-0408">Iron</keyword>
<reference evidence="6 7" key="1">
    <citation type="journal article" date="2018" name="Front. Microbiol.">
        <title>Genome-Wide Analysis of Corynespora cassiicola Leaf Fall Disease Putative Effectors.</title>
        <authorList>
            <person name="Lopez D."/>
            <person name="Ribeiro S."/>
            <person name="Label P."/>
            <person name="Fumanal B."/>
            <person name="Venisse J.S."/>
            <person name="Kohler A."/>
            <person name="de Oliveira R.R."/>
            <person name="Labutti K."/>
            <person name="Lipzen A."/>
            <person name="Lail K."/>
            <person name="Bauer D."/>
            <person name="Ohm R.A."/>
            <person name="Barry K.W."/>
            <person name="Spatafora J."/>
            <person name="Grigoriev I.V."/>
            <person name="Martin F.M."/>
            <person name="Pujade-Renaud V."/>
        </authorList>
    </citation>
    <scope>NUCLEOTIDE SEQUENCE [LARGE SCALE GENOMIC DNA]</scope>
    <source>
        <strain evidence="6 7">Philippines</strain>
    </source>
</reference>
<dbReference type="InterPro" id="IPR001128">
    <property type="entry name" value="Cyt_P450"/>
</dbReference>
<comment type="cofactor">
    <cofactor evidence="1 4">
        <name>heme</name>
        <dbReference type="ChEBI" id="CHEBI:30413"/>
    </cofactor>
</comment>
<keyword evidence="2 4" id="KW-0479">Metal-binding</keyword>
<evidence type="ECO:0000256" key="1">
    <source>
        <dbReference type="ARBA" id="ARBA00001971"/>
    </source>
</evidence>
<dbReference type="Pfam" id="PF00067">
    <property type="entry name" value="p450"/>
    <property type="match status" value="1"/>
</dbReference>
<dbReference type="InterPro" id="IPR050121">
    <property type="entry name" value="Cytochrome_P450_monoxygenase"/>
</dbReference>
<dbReference type="EMBL" id="KZ678128">
    <property type="protein sequence ID" value="PSN74886.1"/>
    <property type="molecule type" value="Genomic_DNA"/>
</dbReference>
<dbReference type="Proteomes" id="UP000240883">
    <property type="component" value="Unassembled WGS sequence"/>
</dbReference>
<dbReference type="PRINTS" id="PR00385">
    <property type="entry name" value="P450"/>
</dbReference>
<dbReference type="PRINTS" id="PR00463">
    <property type="entry name" value="EP450I"/>
</dbReference>
<dbReference type="Gene3D" id="1.10.630.10">
    <property type="entry name" value="Cytochrome P450"/>
    <property type="match status" value="1"/>
</dbReference>
<dbReference type="InterPro" id="IPR036396">
    <property type="entry name" value="Cyt_P450_sf"/>
</dbReference>
<dbReference type="InterPro" id="IPR017972">
    <property type="entry name" value="Cyt_P450_CS"/>
</dbReference>
<dbReference type="OrthoDB" id="1470350at2759"/>
<gene>
    <name evidence="6" type="ORF">BS50DRAFT_671176</name>
</gene>
<name>A0A2T2PBG5_CORCC</name>
<dbReference type="STRING" id="1448308.A0A2T2PBG5"/>
<proteinExistence type="inferred from homology"/>
<dbReference type="PANTHER" id="PTHR24305">
    <property type="entry name" value="CYTOCHROME P450"/>
    <property type="match status" value="1"/>
</dbReference>
<evidence type="ECO:0000256" key="3">
    <source>
        <dbReference type="ARBA" id="ARBA00023004"/>
    </source>
</evidence>
<organism evidence="6 7">
    <name type="scientific">Corynespora cassiicola Philippines</name>
    <dbReference type="NCBI Taxonomy" id="1448308"/>
    <lineage>
        <taxon>Eukaryota</taxon>
        <taxon>Fungi</taxon>
        <taxon>Dikarya</taxon>
        <taxon>Ascomycota</taxon>
        <taxon>Pezizomycotina</taxon>
        <taxon>Dothideomycetes</taxon>
        <taxon>Pleosporomycetidae</taxon>
        <taxon>Pleosporales</taxon>
        <taxon>Corynesporascaceae</taxon>
        <taxon>Corynespora</taxon>
    </lineage>
</organism>
<keyword evidence="7" id="KW-1185">Reference proteome</keyword>
<dbReference type="CDD" id="cd11061">
    <property type="entry name" value="CYP67-like"/>
    <property type="match status" value="1"/>
</dbReference>
<dbReference type="GO" id="GO:0005506">
    <property type="term" value="F:iron ion binding"/>
    <property type="evidence" value="ECO:0007669"/>
    <property type="project" value="InterPro"/>
</dbReference>
<dbReference type="InterPro" id="IPR002401">
    <property type="entry name" value="Cyt_P450_E_grp-I"/>
</dbReference>
<protein>
    <submittedName>
        <fullName evidence="6">Cytochrome P450</fullName>
    </submittedName>
</protein>
<sequence>MDFTVLSVLKYAAYLFLVRCILLFGYRLTIHPLSKYPGPILAKVTDWYVGYHALFSRLHLVTYFDHLKYGDVIRHGPNKLVFNSVTAIQDIYNNERLIKSKSYLVTQFDGPKIFNLFNVRDKTLHRHKRKILGTSVSERYMRSFETNMLQHIDIFLRNLLSLSEKGEAADFTELCKRFGFDVISDLGFGESFNLQKDDKARFLVRWLDVGNWRNNVQIQAPSMAYSGMDLPLLLFLLVKGDKLRGLINRMVDRRMERGAHSRDDFFSAMLKSKHPETGQDTTITELLAETLFFFPAGADTTSTALAALFFYLSRNPDPHHRLVSEIRSTFGSGADIRSGPALSGCTYLRAALDETLRLSPPVSHAMWRELADGDAAEPLVIDGHVVPPGTTVGVSTYTIQHNPDYFPEPFVFRPERWMDDPTTNTTTENLASAQRTIKEAFSAFSTGHRGCAGKPMAYMEASLLAAKVLWYFDVERAEGELGDVGGGKEGLGRGRERRGEFQLYDRFVAGHYGPFLKVRPRAEVLGELRG</sequence>
<dbReference type="PANTHER" id="PTHR24305:SF226">
    <property type="entry name" value="CYTOCHROME P450 MONOOXYGENASE"/>
    <property type="match status" value="1"/>
</dbReference>
<dbReference type="PROSITE" id="PS00086">
    <property type="entry name" value="CYTOCHROME_P450"/>
    <property type="match status" value="1"/>
</dbReference>
<keyword evidence="4 5" id="KW-0349">Heme</keyword>
<evidence type="ECO:0000313" key="6">
    <source>
        <dbReference type="EMBL" id="PSN74886.1"/>
    </source>
</evidence>
<evidence type="ECO:0000256" key="4">
    <source>
        <dbReference type="PIRSR" id="PIRSR602401-1"/>
    </source>
</evidence>
<comment type="similarity">
    <text evidence="5">Belongs to the cytochrome P450 family.</text>
</comment>
<keyword evidence="5" id="KW-0560">Oxidoreductase</keyword>
<dbReference type="SUPFAM" id="SSF48264">
    <property type="entry name" value="Cytochrome P450"/>
    <property type="match status" value="1"/>
</dbReference>
<accession>A0A2T2PBG5</accession>
<dbReference type="AlphaFoldDB" id="A0A2T2PBG5"/>
<dbReference type="GO" id="GO:0016705">
    <property type="term" value="F:oxidoreductase activity, acting on paired donors, with incorporation or reduction of molecular oxygen"/>
    <property type="evidence" value="ECO:0007669"/>
    <property type="project" value="InterPro"/>
</dbReference>
<evidence type="ECO:0000256" key="5">
    <source>
        <dbReference type="RuleBase" id="RU000461"/>
    </source>
</evidence>
<keyword evidence="5" id="KW-0503">Monooxygenase</keyword>
<feature type="binding site" description="axial binding residue" evidence="4">
    <location>
        <position position="451"/>
    </location>
    <ligand>
        <name>heme</name>
        <dbReference type="ChEBI" id="CHEBI:30413"/>
    </ligand>
    <ligandPart>
        <name>Fe</name>
        <dbReference type="ChEBI" id="CHEBI:18248"/>
    </ligandPart>
</feature>
<dbReference type="GO" id="GO:0004497">
    <property type="term" value="F:monooxygenase activity"/>
    <property type="evidence" value="ECO:0007669"/>
    <property type="project" value="UniProtKB-KW"/>
</dbReference>
<evidence type="ECO:0000256" key="2">
    <source>
        <dbReference type="ARBA" id="ARBA00022723"/>
    </source>
</evidence>